<reference evidence="1 2" key="1">
    <citation type="submission" date="2024-09" db="EMBL/GenBank/DDBJ databases">
        <title>Floridaenema gen nov. (Aerosakkonemataceae, Aerosakkonematales ord. nov., Cyanobacteria) from benthic tropical and subtropical fresh waters, with the description of four new species.</title>
        <authorList>
            <person name="Moretto J.A."/>
            <person name="Berthold D.E."/>
            <person name="Lefler F.W."/>
            <person name="Huang I.-S."/>
            <person name="Laughinghouse H. IV."/>
        </authorList>
    </citation>
    <scope>NUCLEOTIDE SEQUENCE [LARGE SCALE GENOMIC DNA]</scope>
    <source>
        <strain evidence="1 2">BLCC-F46</strain>
    </source>
</reference>
<gene>
    <name evidence="1" type="ORF">ACE1CC_28375</name>
</gene>
<evidence type="ECO:0000313" key="1">
    <source>
        <dbReference type="EMBL" id="MFB2880782.1"/>
    </source>
</evidence>
<dbReference type="RefSeq" id="WP_413273784.1">
    <property type="nucleotide sequence ID" value="NZ_JBHFNQ010000210.1"/>
</dbReference>
<comment type="caution">
    <text evidence="1">The sequence shown here is derived from an EMBL/GenBank/DDBJ whole genome shotgun (WGS) entry which is preliminary data.</text>
</comment>
<evidence type="ECO:0000313" key="2">
    <source>
        <dbReference type="Proteomes" id="UP001576774"/>
    </source>
</evidence>
<protein>
    <submittedName>
        <fullName evidence="1">Uncharacterized protein</fullName>
    </submittedName>
</protein>
<sequence length="131" mass="14596">MFGKTLLSGLIIAYTTALPILSLNIETAQAQDRRDFKIINNTELTLTSVYVSSARSQRWGRNILRRPVMANGNVNINFSDSRSTQCVYDIKAVYEDGSFDVGRYNLCEITELELYGSGGDYGSSNDNNSSY</sequence>
<name>A0ABV4XEJ0_9CYAN</name>
<proteinExistence type="predicted"/>
<accession>A0ABV4XEJ0</accession>
<organism evidence="1 2">
    <name type="scientific">Floridaenema aerugineum BLCC-F46</name>
    <dbReference type="NCBI Taxonomy" id="3153654"/>
    <lineage>
        <taxon>Bacteria</taxon>
        <taxon>Bacillati</taxon>
        <taxon>Cyanobacteriota</taxon>
        <taxon>Cyanophyceae</taxon>
        <taxon>Oscillatoriophycideae</taxon>
        <taxon>Aerosakkonematales</taxon>
        <taxon>Aerosakkonemataceae</taxon>
        <taxon>Floridanema</taxon>
        <taxon>Floridanema aerugineum</taxon>
    </lineage>
</organism>
<dbReference type="EMBL" id="JBHFNQ010000210">
    <property type="protein sequence ID" value="MFB2880782.1"/>
    <property type="molecule type" value="Genomic_DNA"/>
</dbReference>
<dbReference type="Proteomes" id="UP001576774">
    <property type="component" value="Unassembled WGS sequence"/>
</dbReference>
<keyword evidence="2" id="KW-1185">Reference proteome</keyword>